<organism evidence="2 3">
    <name type="scientific">Aquipluma nitroreducens</name>
    <dbReference type="NCBI Taxonomy" id="2010828"/>
    <lineage>
        <taxon>Bacteria</taxon>
        <taxon>Pseudomonadati</taxon>
        <taxon>Bacteroidota</taxon>
        <taxon>Bacteroidia</taxon>
        <taxon>Marinilabiliales</taxon>
        <taxon>Prolixibacteraceae</taxon>
        <taxon>Aquipluma</taxon>
    </lineage>
</organism>
<dbReference type="AlphaFoldDB" id="A0A5K7S7T5"/>
<gene>
    <name evidence="2" type="ORF">AQPE_1713</name>
</gene>
<dbReference type="KEGG" id="anf:AQPE_1713"/>
<dbReference type="EMBL" id="AP018694">
    <property type="protein sequence ID" value="BBE17557.1"/>
    <property type="molecule type" value="Genomic_DNA"/>
</dbReference>
<accession>A0A5K7S7T5</accession>
<keyword evidence="3" id="KW-1185">Reference proteome</keyword>
<dbReference type="InterPro" id="IPR054297">
    <property type="entry name" value="DUF7033"/>
</dbReference>
<sequence>MENTTHSKILIFTPEITPRIEYTFGFIFQTILGVDLVYTSHPEEFQQSELPKINYSSTNLYSGLFLKAQPILFEKSISTQEIQIVEYQQVQLFFPTSDDSFLPFDAFAATFYFISRYEEYLGEITDEHERFTDSENTLVQLGMHKKPVVDQMAYWIAEKITEQFPEFKIRKRTFQLVTTIDIDNAWAFKNKSLLISLGGIAKAGMNRQWDELKQRIAVFFRLRNDPYDTYQYILETYQSKLDHLMFFFLIGDRNQFDKNVSYHNKPFRKLIASLASVCKVGIHPSYASNDKPWLFEKEKERLEKIIHQPVTQSRQHYLKLKFPKTYQNLLKSGVSDDYTMGFASLAGFRAGTCTPFPFFDLSQNKSTELIIHPFQTMDVTLKNYMHLKPQKAWQLIEELMTEVKKVNGTFVSLWHNESLKDAGLWMEWRKVFEQILEKGLILENE</sequence>
<evidence type="ECO:0000313" key="3">
    <source>
        <dbReference type="Proteomes" id="UP001193389"/>
    </source>
</evidence>
<name>A0A5K7S7T5_9BACT</name>
<proteinExistence type="predicted"/>
<dbReference type="RefSeq" id="WP_318350541.1">
    <property type="nucleotide sequence ID" value="NZ_AP018694.1"/>
</dbReference>
<evidence type="ECO:0000259" key="1">
    <source>
        <dbReference type="Pfam" id="PF23019"/>
    </source>
</evidence>
<protein>
    <submittedName>
        <fullName evidence="2">Conserved protein</fullName>
    </submittedName>
</protein>
<dbReference type="Proteomes" id="UP001193389">
    <property type="component" value="Chromosome"/>
</dbReference>
<evidence type="ECO:0000313" key="2">
    <source>
        <dbReference type="EMBL" id="BBE17557.1"/>
    </source>
</evidence>
<feature type="domain" description="DUF7033" evidence="1">
    <location>
        <begin position="102"/>
        <end position="191"/>
    </location>
</feature>
<dbReference type="CDD" id="cd10931">
    <property type="entry name" value="CE4_u7"/>
    <property type="match status" value="1"/>
</dbReference>
<reference evidence="2" key="1">
    <citation type="journal article" date="2020" name="Int. J. Syst. Evol. Microbiol.">
        <title>Aquipluma nitroreducens gen. nov. sp. nov., a novel facultatively anaerobic bacterium isolated from a freshwater lake.</title>
        <authorList>
            <person name="Watanabe M."/>
            <person name="Kojima H."/>
            <person name="Fukui M."/>
        </authorList>
    </citation>
    <scope>NUCLEOTIDE SEQUENCE</scope>
    <source>
        <strain evidence="2">MeG22</strain>
    </source>
</reference>
<dbReference type="Pfam" id="PF23019">
    <property type="entry name" value="DUF7033"/>
    <property type="match status" value="1"/>
</dbReference>